<dbReference type="Pfam" id="PF13786">
    <property type="entry name" value="DUF4179"/>
    <property type="match status" value="1"/>
</dbReference>
<organism evidence="4 5">
    <name type="scientific">Paenibacillus riograndensis SBR5</name>
    <dbReference type="NCBI Taxonomy" id="1073571"/>
    <lineage>
        <taxon>Bacteria</taxon>
        <taxon>Bacillati</taxon>
        <taxon>Bacillota</taxon>
        <taxon>Bacilli</taxon>
        <taxon>Bacillales</taxon>
        <taxon>Paenibacillaceae</taxon>
        <taxon>Paenibacillus</taxon>
        <taxon>Paenibacillus sonchi group</taxon>
    </lineage>
</organism>
<feature type="domain" description="DUF5643" evidence="3">
    <location>
        <begin position="258"/>
        <end position="360"/>
    </location>
</feature>
<sequence>MNNENLEKQLRELRKANTQELPPLLRTRQDSIYASLATIVQDSGVKKKKRKIYPKIAAAAAAILLSVMLTAIYPPALANALKQLPWVGGIFERADDLGLQAAQSLGLISRPNSSDTHEGITLSAEEAVFDGNRLAFSVKREGEKEGLGDKLTGVTVGPDGKLFQEKGTISSAKVLIDGVPLEEFAVGHWEAIPYLSWIGGKEDNTAIFELVDSSNLGISTKPFPDQFVLTLTIGLEGIDEPFILQIPARRVTENIIDTPGIRVQADGWSLTLQRLEYSPLTTRLSLTLEQDADGNRRAFELTDFEVMDEQGQILESTHQSGILSSDRSRNVDLLTEPFGKHPNMLTIRAYYNELKDPKKKYGLYKTDSSGNAVKHYIKGLEINVLVQQ</sequence>
<dbReference type="HOGENOM" id="CLU_056165_0_0_9"/>
<feature type="transmembrane region" description="Helical" evidence="1">
    <location>
        <begin position="56"/>
        <end position="73"/>
    </location>
</feature>
<dbReference type="KEGG" id="pri:PRIO_0383"/>
<evidence type="ECO:0000313" key="5">
    <source>
        <dbReference type="Proteomes" id="UP000033163"/>
    </source>
</evidence>
<dbReference type="Gene3D" id="2.60.40.1630">
    <property type="entry name" value="bacillus anthracis domain"/>
    <property type="match status" value="1"/>
</dbReference>
<feature type="domain" description="DUF4179" evidence="2">
    <location>
        <begin position="48"/>
        <end position="139"/>
    </location>
</feature>
<dbReference type="STRING" id="483937.AMQ84_21295"/>
<evidence type="ECO:0000313" key="4">
    <source>
        <dbReference type="EMBL" id="CQR51636.1"/>
    </source>
</evidence>
<evidence type="ECO:0000259" key="2">
    <source>
        <dbReference type="Pfam" id="PF13786"/>
    </source>
</evidence>
<keyword evidence="1" id="KW-0812">Transmembrane</keyword>
<protein>
    <submittedName>
        <fullName evidence="4">Putative membrane protein</fullName>
    </submittedName>
</protein>
<proteinExistence type="predicted"/>
<dbReference type="PATRIC" id="fig|1073571.4.peg.377"/>
<accession>A0A0E4H721</accession>
<name>A0A0E4H721_9BACL</name>
<keyword evidence="1" id="KW-1133">Transmembrane helix</keyword>
<dbReference type="Proteomes" id="UP000033163">
    <property type="component" value="Chromosome I"/>
</dbReference>
<evidence type="ECO:0000256" key="1">
    <source>
        <dbReference type="SAM" id="Phobius"/>
    </source>
</evidence>
<keyword evidence="1" id="KW-0472">Membrane</keyword>
<reference evidence="5" key="1">
    <citation type="submission" date="2015-03" db="EMBL/GenBank/DDBJ databases">
        <authorList>
            <person name="Wibberg D."/>
        </authorList>
    </citation>
    <scope>NUCLEOTIDE SEQUENCE [LARGE SCALE GENOMIC DNA]</scope>
</reference>
<evidence type="ECO:0000259" key="3">
    <source>
        <dbReference type="Pfam" id="PF18705"/>
    </source>
</evidence>
<dbReference type="EMBL" id="LN831776">
    <property type="protein sequence ID" value="CQR51636.1"/>
    <property type="molecule type" value="Genomic_DNA"/>
</dbReference>
<dbReference type="AlphaFoldDB" id="A0A0E4H721"/>
<dbReference type="InterPro" id="IPR025436">
    <property type="entry name" value="DUF4179"/>
</dbReference>
<dbReference type="Pfam" id="PF18705">
    <property type="entry name" value="DUF5643"/>
    <property type="match status" value="1"/>
</dbReference>
<gene>
    <name evidence="4" type="ORF">PRIO_0383</name>
</gene>
<dbReference type="RefSeq" id="WP_020433468.1">
    <property type="nucleotide sequence ID" value="NZ_AGBD01001710.1"/>
</dbReference>
<dbReference type="InterPro" id="IPR040680">
    <property type="entry name" value="DUF5643"/>
</dbReference>